<reference evidence="1" key="1">
    <citation type="submission" date="2020-11" db="EMBL/GenBank/DDBJ databases">
        <title>Chlorella ohadii genome sequencing and assembly.</title>
        <authorList>
            <person name="Murik O."/>
            <person name="Treves H."/>
            <person name="Kedem I."/>
            <person name="Shotland Y."/>
            <person name="Kaplan A."/>
        </authorList>
    </citation>
    <scope>NUCLEOTIDE SEQUENCE</scope>
    <source>
        <strain evidence="1">1</strain>
    </source>
</reference>
<accession>A0AAD5DFZ8</accession>
<gene>
    <name evidence="1" type="ORF">COHA_010623</name>
</gene>
<protein>
    <submittedName>
        <fullName evidence="1">Uncharacterized protein</fullName>
    </submittedName>
</protein>
<dbReference type="Proteomes" id="UP001205105">
    <property type="component" value="Unassembled WGS sequence"/>
</dbReference>
<dbReference type="AlphaFoldDB" id="A0AAD5DFZ8"/>
<proteinExistence type="predicted"/>
<organism evidence="1 2">
    <name type="scientific">Chlorella ohadii</name>
    <dbReference type="NCBI Taxonomy" id="2649997"/>
    <lineage>
        <taxon>Eukaryota</taxon>
        <taxon>Viridiplantae</taxon>
        <taxon>Chlorophyta</taxon>
        <taxon>core chlorophytes</taxon>
        <taxon>Trebouxiophyceae</taxon>
        <taxon>Chlorellales</taxon>
        <taxon>Chlorellaceae</taxon>
        <taxon>Chlorella clade</taxon>
        <taxon>Chlorella</taxon>
    </lineage>
</organism>
<comment type="caution">
    <text evidence="1">The sequence shown here is derived from an EMBL/GenBank/DDBJ whole genome shotgun (WGS) entry which is preliminary data.</text>
</comment>
<sequence>MAGASGTAAGAVRALLAEAAAAAHPLVHAQRSLGAGAAAAGLFALGGLLEQEQQRMDAAAERRREWEEGQ</sequence>
<keyword evidence="2" id="KW-1185">Reference proteome</keyword>
<evidence type="ECO:0000313" key="2">
    <source>
        <dbReference type="Proteomes" id="UP001205105"/>
    </source>
</evidence>
<name>A0AAD5DFZ8_9CHLO</name>
<evidence type="ECO:0000313" key="1">
    <source>
        <dbReference type="EMBL" id="KAI7835479.1"/>
    </source>
</evidence>
<dbReference type="EMBL" id="JADXDR010000260">
    <property type="protein sequence ID" value="KAI7835479.1"/>
    <property type="molecule type" value="Genomic_DNA"/>
</dbReference>